<feature type="non-terminal residue" evidence="2">
    <location>
        <position position="1"/>
    </location>
</feature>
<organism evidence="2 3">
    <name type="scientific">Saccharothrix algeriensis</name>
    <dbReference type="NCBI Taxonomy" id="173560"/>
    <lineage>
        <taxon>Bacteria</taxon>
        <taxon>Bacillati</taxon>
        <taxon>Actinomycetota</taxon>
        <taxon>Actinomycetes</taxon>
        <taxon>Pseudonocardiales</taxon>
        <taxon>Pseudonocardiaceae</taxon>
        <taxon>Saccharothrix</taxon>
    </lineage>
</organism>
<reference evidence="2" key="1">
    <citation type="submission" date="2021-04" db="EMBL/GenBank/DDBJ databases">
        <title>Saccharothrix algeriensis WGS.</title>
        <authorList>
            <person name="Stuskova K."/>
            <person name="Hakalova E."/>
            <person name="Tebbal A.B."/>
            <person name="Eichmeier A."/>
        </authorList>
    </citation>
    <scope>NUCLEOTIDE SEQUENCE</scope>
    <source>
        <strain evidence="2">NRRL B-24137</strain>
    </source>
</reference>
<feature type="domain" description="Abortive phage infection protein C-terminal" evidence="1">
    <location>
        <begin position="1"/>
        <end position="64"/>
    </location>
</feature>
<evidence type="ECO:0000313" key="2">
    <source>
        <dbReference type="EMBL" id="QTR05395.1"/>
    </source>
</evidence>
<accession>A0A8T8I3G6</accession>
<dbReference type="Proteomes" id="UP000671828">
    <property type="component" value="Chromosome"/>
</dbReference>
<evidence type="ECO:0000313" key="3">
    <source>
        <dbReference type="Proteomes" id="UP000671828"/>
    </source>
</evidence>
<dbReference type="EMBL" id="CP072788">
    <property type="protein sequence ID" value="QTR05395.1"/>
    <property type="molecule type" value="Genomic_DNA"/>
</dbReference>
<name>A0A8T8I3G6_9PSEU</name>
<dbReference type="Pfam" id="PF10592">
    <property type="entry name" value="AIPR"/>
    <property type="match status" value="1"/>
</dbReference>
<evidence type="ECO:0000259" key="1">
    <source>
        <dbReference type="Pfam" id="PF10592"/>
    </source>
</evidence>
<dbReference type="AlphaFoldDB" id="A0A8T8I3G6"/>
<dbReference type="InterPro" id="IPR018891">
    <property type="entry name" value="AIPR_C"/>
</dbReference>
<gene>
    <name evidence="2" type="ORF">J7S33_12655</name>
</gene>
<sequence length="84" mass="9421">VLVRILVTSDEATSDKVIRATNRQTSVPDASLRATDEVQRKIEAHFASAGWYYDRRKNYYRNIGKSPDRIISIPLLGQAVMGVA</sequence>
<feature type="non-terminal residue" evidence="2">
    <location>
        <position position="84"/>
    </location>
</feature>
<protein>
    <submittedName>
        <fullName evidence="2">AIPR family protein</fullName>
    </submittedName>
</protein>
<proteinExistence type="predicted"/>